<sequence length="139" mass="15815">MIELDHVTLRTAHLAATRQFFIDLFDLEEGERPLEIQQIPGHWLYSGDAPVVHLIGSYGRGTPIDGEIIDHIAFRRRGYHDFIAQLKARRLPYSCMSLKGLAEHRVFLRAPGGQLIETVFRGEDARRAFDDLGLEPTYG</sequence>
<gene>
    <name evidence="1" type="ORF">SAMN04488117_11138</name>
</gene>
<dbReference type="OrthoDB" id="5243302at2"/>
<evidence type="ECO:0008006" key="3">
    <source>
        <dbReference type="Google" id="ProtNLM"/>
    </source>
</evidence>
<dbReference type="Gene3D" id="3.10.180.10">
    <property type="entry name" value="2,3-Dihydroxybiphenyl 1,2-Dioxygenase, domain 1"/>
    <property type="match status" value="1"/>
</dbReference>
<accession>A0A1G7R664</accession>
<dbReference type="EMBL" id="FNBL01000011">
    <property type="protein sequence ID" value="SDG06185.1"/>
    <property type="molecule type" value="Genomic_DNA"/>
</dbReference>
<organism evidence="1 2">
    <name type="scientific">Celeribacter baekdonensis</name>
    <dbReference type="NCBI Taxonomy" id="875171"/>
    <lineage>
        <taxon>Bacteria</taxon>
        <taxon>Pseudomonadati</taxon>
        <taxon>Pseudomonadota</taxon>
        <taxon>Alphaproteobacteria</taxon>
        <taxon>Rhodobacterales</taxon>
        <taxon>Roseobacteraceae</taxon>
        <taxon>Celeribacter</taxon>
    </lineage>
</organism>
<dbReference type="AlphaFoldDB" id="A0A1G7R664"/>
<reference evidence="1 2" key="1">
    <citation type="submission" date="2016-10" db="EMBL/GenBank/DDBJ databases">
        <authorList>
            <person name="de Groot N.N."/>
        </authorList>
    </citation>
    <scope>NUCLEOTIDE SEQUENCE [LARGE SCALE GENOMIC DNA]</scope>
    <source>
        <strain evidence="1 2">DSM 27375</strain>
    </source>
</reference>
<proteinExistence type="predicted"/>
<dbReference type="Proteomes" id="UP000182284">
    <property type="component" value="Unassembled WGS sequence"/>
</dbReference>
<dbReference type="SUPFAM" id="SSF54593">
    <property type="entry name" value="Glyoxalase/Bleomycin resistance protein/Dihydroxybiphenyl dioxygenase"/>
    <property type="match status" value="1"/>
</dbReference>
<evidence type="ECO:0000313" key="1">
    <source>
        <dbReference type="EMBL" id="SDG06185.1"/>
    </source>
</evidence>
<dbReference type="RefSeq" id="WP_083351868.1">
    <property type="nucleotide sequence ID" value="NZ_FNBL01000011.1"/>
</dbReference>
<protein>
    <recommendedName>
        <fullName evidence="3">Glyoxalase</fullName>
    </recommendedName>
</protein>
<name>A0A1G7R664_9RHOB</name>
<evidence type="ECO:0000313" key="2">
    <source>
        <dbReference type="Proteomes" id="UP000182284"/>
    </source>
</evidence>
<dbReference type="InterPro" id="IPR029068">
    <property type="entry name" value="Glyas_Bleomycin-R_OHBP_Dase"/>
</dbReference>